<evidence type="ECO:0000256" key="2">
    <source>
        <dbReference type="SAM" id="Phobius"/>
    </source>
</evidence>
<evidence type="ECO:0000313" key="3">
    <source>
        <dbReference type="EMBL" id="TQJ19730.1"/>
    </source>
</evidence>
<comment type="caution">
    <text evidence="3">The sequence shown here is derived from an EMBL/GenBank/DDBJ whole genome shotgun (WGS) entry which is preliminary data.</text>
</comment>
<feature type="transmembrane region" description="Helical" evidence="2">
    <location>
        <begin position="69"/>
        <end position="88"/>
    </location>
</feature>
<evidence type="ECO:0000256" key="1">
    <source>
        <dbReference type="SAM" id="MobiDB-lite"/>
    </source>
</evidence>
<keyword evidence="2" id="KW-0812">Transmembrane</keyword>
<feature type="transmembrane region" description="Helical" evidence="2">
    <location>
        <begin position="144"/>
        <end position="168"/>
    </location>
</feature>
<dbReference type="EMBL" id="VFMM01000001">
    <property type="protein sequence ID" value="TQJ19730.1"/>
    <property type="molecule type" value="Genomic_DNA"/>
</dbReference>
<name>A0A542EWJ4_9ACTN</name>
<organism evidence="3 4">
    <name type="scientific">Kribbella jejuensis</name>
    <dbReference type="NCBI Taxonomy" id="236068"/>
    <lineage>
        <taxon>Bacteria</taxon>
        <taxon>Bacillati</taxon>
        <taxon>Actinomycetota</taxon>
        <taxon>Actinomycetes</taxon>
        <taxon>Propionibacteriales</taxon>
        <taxon>Kribbellaceae</taxon>
        <taxon>Kribbella</taxon>
    </lineage>
</organism>
<feature type="region of interest" description="Disordered" evidence="1">
    <location>
        <begin position="441"/>
        <end position="477"/>
    </location>
</feature>
<feature type="transmembrane region" description="Helical" evidence="2">
    <location>
        <begin position="34"/>
        <end position="57"/>
    </location>
</feature>
<feature type="transmembrane region" description="Helical" evidence="2">
    <location>
        <begin position="109"/>
        <end position="132"/>
    </location>
</feature>
<reference evidence="3 4" key="1">
    <citation type="submission" date="2019-06" db="EMBL/GenBank/DDBJ databases">
        <title>Sequencing the genomes of 1000 actinobacteria strains.</title>
        <authorList>
            <person name="Klenk H.-P."/>
        </authorList>
    </citation>
    <scope>NUCLEOTIDE SEQUENCE [LARGE SCALE GENOMIC DNA]</scope>
    <source>
        <strain evidence="3 4">DSM 17305</strain>
    </source>
</reference>
<keyword evidence="2" id="KW-1133">Transmembrane helix</keyword>
<keyword evidence="2" id="KW-0472">Membrane</keyword>
<gene>
    <name evidence="3" type="ORF">FB475_3906</name>
</gene>
<sequence length="477" mass="51437">MTGISWLMADHAESATESPIAIRDHKVLASLSRYMILGVAAAVSLLLTMTSLDYLSIMYGSKVPKTLSVATWAVPVLVLLLATMLTAGRRFLRKWWRDISSTPAATGPFTFATFALLTYGIAGPVAAGWMMARSGSAWEGPDQSTAIAVSLAVGLMLPGLLIVSVVIATPEIVPPLEQQPGQPSGRLTPDPTLPHVGVVKRRTRRVLQPLDHETLLQRSIEIFPQGYLTNISIIQGVALSVLTVETVNHLKQVGIESAPQTVPLSLFSLAGLIIVSYEYLWFSTVMRWSPTFRDTAIPVILGVAEIVPPLLLGRTVAWWIAAAFFALLGSVAFLNTVSRLRPEMFPQHSEPYLLIRRLLSHLSIICTCMSTFATIIAILLAQNVRHSAAISSVGACIIALPGAAMIIGYSETVLNNVYSAYSIDRRPPVFSRMRGVILGDADNFPSTEGPSSGQKDLSSPPGTADASEEDPQAPRMD</sequence>
<accession>A0A542EWJ4</accession>
<feature type="compositionally biased region" description="Polar residues" evidence="1">
    <location>
        <begin position="444"/>
        <end position="461"/>
    </location>
</feature>
<dbReference type="Proteomes" id="UP000316298">
    <property type="component" value="Unassembled WGS sequence"/>
</dbReference>
<evidence type="ECO:0000313" key="4">
    <source>
        <dbReference type="Proteomes" id="UP000316298"/>
    </source>
</evidence>
<proteinExistence type="predicted"/>
<dbReference type="OrthoDB" id="3292043at2"/>
<dbReference type="AlphaFoldDB" id="A0A542EWJ4"/>
<protein>
    <submittedName>
        <fullName evidence="3">Uncharacterized protein</fullName>
    </submittedName>
</protein>
<feature type="transmembrane region" description="Helical" evidence="2">
    <location>
        <begin position="317"/>
        <end position="337"/>
    </location>
</feature>
<dbReference type="RefSeq" id="WP_141857630.1">
    <property type="nucleotide sequence ID" value="NZ_BAAAKA010000024.1"/>
</dbReference>
<feature type="transmembrane region" description="Helical" evidence="2">
    <location>
        <begin position="358"/>
        <end position="381"/>
    </location>
</feature>
<keyword evidence="4" id="KW-1185">Reference proteome</keyword>
<feature type="transmembrane region" description="Helical" evidence="2">
    <location>
        <begin position="264"/>
        <end position="282"/>
    </location>
</feature>
<feature type="transmembrane region" description="Helical" evidence="2">
    <location>
        <begin position="387"/>
        <end position="409"/>
    </location>
</feature>